<dbReference type="AlphaFoldDB" id="A0A8U0VBC6"/>
<organism evidence="2 3">
    <name type="scientific">Mustela putorius furo</name>
    <name type="common">European domestic ferret</name>
    <name type="synonym">Mustela furo</name>
    <dbReference type="NCBI Taxonomy" id="9669"/>
    <lineage>
        <taxon>Eukaryota</taxon>
        <taxon>Metazoa</taxon>
        <taxon>Chordata</taxon>
        <taxon>Craniata</taxon>
        <taxon>Vertebrata</taxon>
        <taxon>Euteleostomi</taxon>
        <taxon>Mammalia</taxon>
        <taxon>Eutheria</taxon>
        <taxon>Laurasiatheria</taxon>
        <taxon>Carnivora</taxon>
        <taxon>Caniformia</taxon>
        <taxon>Musteloidea</taxon>
        <taxon>Mustelidae</taxon>
        <taxon>Mustelinae</taxon>
        <taxon>Mustela</taxon>
    </lineage>
</organism>
<protein>
    <submittedName>
        <fullName evidence="3">Translation initiation factor IF-2-like</fullName>
    </submittedName>
</protein>
<name>A0A8U0VBC6_MUSPF</name>
<dbReference type="Proteomes" id="UP000000715">
    <property type="component" value="Unplaced"/>
</dbReference>
<feature type="region of interest" description="Disordered" evidence="1">
    <location>
        <begin position="1"/>
        <end position="299"/>
    </location>
</feature>
<evidence type="ECO:0000256" key="1">
    <source>
        <dbReference type="SAM" id="MobiDB-lite"/>
    </source>
</evidence>
<feature type="compositionally biased region" description="Low complexity" evidence="1">
    <location>
        <begin position="59"/>
        <end position="88"/>
    </location>
</feature>
<proteinExistence type="predicted"/>
<keyword evidence="2" id="KW-1185">Reference proteome</keyword>
<reference evidence="3" key="1">
    <citation type="submission" date="2025-08" db="UniProtKB">
        <authorList>
            <consortium name="RefSeq"/>
        </authorList>
    </citation>
    <scope>IDENTIFICATION</scope>
    <source>
        <tissue evidence="3">Brain</tissue>
    </source>
</reference>
<sequence>MAAQCPSPWERAVDSRGAAADLGSGGPPHAAREHGWGPAEGRARGADAPRPRRRPQPSRPLLTCAPARPAAAAAPPTPRAAAPVRAAARPPPAPAALTAHWRDCPRGRGRGRGRGGERGRGRGARLAQLMGSVRGGLARLAIGRGRRAPPWSRPAPSRPAPGRWALPGRRTARTRGQGSGRDGFSGEVPDSPRGTEAPQESRTDGGCRLGRGRCGPARAPALPGRASLRRDARSTEGAPEPKASPGDEPQGGWRASAADAPRTGGLRGGRKPGAKQRGSRGEGQAPGRAAPEASGTPSGRRLGCLAPLFPCGGSPAPLPGHLAPRRSCFSPVRSPAGTPRTGLLPHPLTTSLAQLEQALQTGPPQLPTTQPCQPYTSLPCGPINKWYPASRTQKLLRGVY</sequence>
<feature type="compositionally biased region" description="Low complexity" evidence="1">
    <location>
        <begin position="214"/>
        <end position="226"/>
    </location>
</feature>
<dbReference type="RefSeq" id="XP_044945671.1">
    <property type="nucleotide sequence ID" value="XM_045089736.1"/>
</dbReference>
<feature type="compositionally biased region" description="Basic residues" evidence="1">
    <location>
        <begin position="268"/>
        <end position="278"/>
    </location>
</feature>
<evidence type="ECO:0000313" key="3">
    <source>
        <dbReference type="RefSeq" id="XP_044945671.1"/>
    </source>
</evidence>
<accession>A0A8U0VBC6</accession>
<evidence type="ECO:0000313" key="2">
    <source>
        <dbReference type="Proteomes" id="UP000000715"/>
    </source>
</evidence>
<dbReference type="GeneID" id="123394887"/>
<gene>
    <name evidence="3" type="primary">LOC123394887</name>
</gene>
<feature type="compositionally biased region" description="Basic and acidic residues" evidence="1">
    <location>
        <begin position="30"/>
        <end position="50"/>
    </location>
</feature>